<protein>
    <submittedName>
        <fullName evidence="1">Uncharacterized protein</fullName>
    </submittedName>
</protein>
<reference evidence="1 2" key="1">
    <citation type="journal article" date="2019" name="Sci. Rep.">
        <title>Orb-weaving spider Araneus ventricosus genome elucidates the spidroin gene catalogue.</title>
        <authorList>
            <person name="Kono N."/>
            <person name="Nakamura H."/>
            <person name="Ohtoshi R."/>
            <person name="Moran D.A.P."/>
            <person name="Shinohara A."/>
            <person name="Yoshida Y."/>
            <person name="Fujiwara M."/>
            <person name="Mori M."/>
            <person name="Tomita M."/>
            <person name="Arakawa K."/>
        </authorList>
    </citation>
    <scope>NUCLEOTIDE SEQUENCE [LARGE SCALE GENOMIC DNA]</scope>
</reference>
<keyword evidence="2" id="KW-1185">Reference proteome</keyword>
<dbReference type="Proteomes" id="UP000499080">
    <property type="component" value="Unassembled WGS sequence"/>
</dbReference>
<dbReference type="EMBL" id="BGPR01001249">
    <property type="protein sequence ID" value="GBM49304.1"/>
    <property type="molecule type" value="Genomic_DNA"/>
</dbReference>
<accession>A0A4Y2GBF3</accession>
<gene>
    <name evidence="1" type="ORF">AVEN_38097_1</name>
</gene>
<sequence>MDACRSRFASFSPPLRSLGKLPKFFAAFFILLYHSTFKVTWDLPYRWDYRRIGVIGKRSQTLTQNFQATAYSDQNSNEQLFHLAHLPIKKSLSPA</sequence>
<proteinExistence type="predicted"/>
<name>A0A4Y2GBF3_ARAVE</name>
<organism evidence="1 2">
    <name type="scientific">Araneus ventricosus</name>
    <name type="common">Orbweaver spider</name>
    <name type="synonym">Epeira ventricosa</name>
    <dbReference type="NCBI Taxonomy" id="182803"/>
    <lineage>
        <taxon>Eukaryota</taxon>
        <taxon>Metazoa</taxon>
        <taxon>Ecdysozoa</taxon>
        <taxon>Arthropoda</taxon>
        <taxon>Chelicerata</taxon>
        <taxon>Arachnida</taxon>
        <taxon>Araneae</taxon>
        <taxon>Araneomorphae</taxon>
        <taxon>Entelegynae</taxon>
        <taxon>Araneoidea</taxon>
        <taxon>Araneidae</taxon>
        <taxon>Araneus</taxon>
    </lineage>
</organism>
<evidence type="ECO:0000313" key="2">
    <source>
        <dbReference type="Proteomes" id="UP000499080"/>
    </source>
</evidence>
<evidence type="ECO:0000313" key="1">
    <source>
        <dbReference type="EMBL" id="GBM49304.1"/>
    </source>
</evidence>
<comment type="caution">
    <text evidence="1">The sequence shown here is derived from an EMBL/GenBank/DDBJ whole genome shotgun (WGS) entry which is preliminary data.</text>
</comment>
<dbReference type="AlphaFoldDB" id="A0A4Y2GBF3"/>